<dbReference type="Proteomes" id="UP000233618">
    <property type="component" value="Unassembled WGS sequence"/>
</dbReference>
<dbReference type="RefSeq" id="WP_101311120.1">
    <property type="nucleotide sequence ID" value="NZ_CAXXEE010000003.1"/>
</dbReference>
<dbReference type="Gene3D" id="1.10.1740.10">
    <property type="match status" value="1"/>
</dbReference>
<dbReference type="InterPro" id="IPR039425">
    <property type="entry name" value="RNA_pol_sigma-70-like"/>
</dbReference>
<organism evidence="7 8">
    <name type="scientific">Labilibaculum manganireducens</name>
    <dbReference type="NCBI Taxonomy" id="1940525"/>
    <lineage>
        <taxon>Bacteria</taxon>
        <taxon>Pseudomonadati</taxon>
        <taxon>Bacteroidota</taxon>
        <taxon>Bacteroidia</taxon>
        <taxon>Marinilabiliales</taxon>
        <taxon>Marinifilaceae</taxon>
        <taxon>Labilibaculum</taxon>
    </lineage>
</organism>
<reference evidence="7 8" key="1">
    <citation type="journal article" date="2017" name="Front. Microbiol.">
        <title>Labilibaculum manganireducens gen. nov., sp. nov. and Labilibaculum filiforme sp. nov., Novel Bacteroidetes Isolated from Subsurface Sediments of the Baltic Sea.</title>
        <authorList>
            <person name="Vandieken V."/>
            <person name="Marshall I.P."/>
            <person name="Niemann H."/>
            <person name="Engelen B."/>
            <person name="Cypionka H."/>
        </authorList>
    </citation>
    <scope>NUCLEOTIDE SEQUENCE [LARGE SCALE GENOMIC DNA]</scope>
    <source>
        <strain evidence="7 8">59.10-2M</strain>
    </source>
</reference>
<evidence type="ECO:0000256" key="4">
    <source>
        <dbReference type="ARBA" id="ARBA00023163"/>
    </source>
</evidence>
<dbReference type="PANTHER" id="PTHR43133:SF51">
    <property type="entry name" value="RNA POLYMERASE SIGMA FACTOR"/>
    <property type="match status" value="1"/>
</dbReference>
<comment type="similarity">
    <text evidence="1">Belongs to the sigma-70 factor family. ECF subfamily.</text>
</comment>
<keyword evidence="8" id="KW-1185">Reference proteome</keyword>
<feature type="domain" description="RNA polymerase sigma-70 region 2" evidence="5">
    <location>
        <begin position="32"/>
        <end position="98"/>
    </location>
</feature>
<evidence type="ECO:0000256" key="2">
    <source>
        <dbReference type="ARBA" id="ARBA00023015"/>
    </source>
</evidence>
<evidence type="ECO:0000313" key="7">
    <source>
        <dbReference type="EMBL" id="PKQ62400.1"/>
    </source>
</evidence>
<dbReference type="AlphaFoldDB" id="A0A2N3HWF2"/>
<keyword evidence="3" id="KW-0731">Sigma factor</keyword>
<dbReference type="Gene3D" id="1.10.10.10">
    <property type="entry name" value="Winged helix-like DNA-binding domain superfamily/Winged helix DNA-binding domain"/>
    <property type="match status" value="1"/>
</dbReference>
<dbReference type="InterPro" id="IPR036388">
    <property type="entry name" value="WH-like_DNA-bd_sf"/>
</dbReference>
<sequence length="204" mass="24204">MEINPNLSEKAQYDYRLVLSAINGTQKAYEELFKRYKDAIFFMLLKMVNNKNDAEDLTFEAFGKAFRNIKQYSPKYAFSTWLFKIASNNCIDFLRKKKGNTISIDGKDDSENERSISLESNTLNPEQEFIRDQKARIMRSEVGRLKERYRRLIELRYFEEFSYEEIAKELNLPIGTVKAQLFRARELLFNTLKDTEIKIDKKKD</sequence>
<dbReference type="SUPFAM" id="SSF88946">
    <property type="entry name" value="Sigma2 domain of RNA polymerase sigma factors"/>
    <property type="match status" value="1"/>
</dbReference>
<evidence type="ECO:0000256" key="3">
    <source>
        <dbReference type="ARBA" id="ARBA00023082"/>
    </source>
</evidence>
<dbReference type="InterPro" id="IPR013249">
    <property type="entry name" value="RNA_pol_sigma70_r4_t2"/>
</dbReference>
<dbReference type="InterPro" id="IPR007627">
    <property type="entry name" value="RNA_pol_sigma70_r2"/>
</dbReference>
<comment type="caution">
    <text evidence="7">The sequence shown here is derived from an EMBL/GenBank/DDBJ whole genome shotgun (WGS) entry which is preliminary data.</text>
</comment>
<gene>
    <name evidence="7" type="ORF">BZG01_17355</name>
</gene>
<evidence type="ECO:0000259" key="5">
    <source>
        <dbReference type="Pfam" id="PF04542"/>
    </source>
</evidence>
<dbReference type="InterPro" id="IPR014284">
    <property type="entry name" value="RNA_pol_sigma-70_dom"/>
</dbReference>
<evidence type="ECO:0000313" key="8">
    <source>
        <dbReference type="Proteomes" id="UP000233618"/>
    </source>
</evidence>
<proteinExistence type="inferred from homology"/>
<dbReference type="GO" id="GO:0016987">
    <property type="term" value="F:sigma factor activity"/>
    <property type="evidence" value="ECO:0007669"/>
    <property type="project" value="UniProtKB-KW"/>
</dbReference>
<evidence type="ECO:0000256" key="1">
    <source>
        <dbReference type="ARBA" id="ARBA00010641"/>
    </source>
</evidence>
<protein>
    <submittedName>
        <fullName evidence="7">RNA polymerase subunit sigma-24</fullName>
    </submittedName>
</protein>
<keyword evidence="4" id="KW-0804">Transcription</keyword>
<dbReference type="EMBL" id="MVDE01000035">
    <property type="protein sequence ID" value="PKQ62400.1"/>
    <property type="molecule type" value="Genomic_DNA"/>
</dbReference>
<dbReference type="InterPro" id="IPR013324">
    <property type="entry name" value="RNA_pol_sigma_r3/r4-like"/>
</dbReference>
<keyword evidence="2" id="KW-0805">Transcription regulation</keyword>
<dbReference type="SUPFAM" id="SSF88659">
    <property type="entry name" value="Sigma3 and sigma4 domains of RNA polymerase sigma factors"/>
    <property type="match status" value="1"/>
</dbReference>
<name>A0A2N3HWF2_9BACT</name>
<dbReference type="GO" id="GO:0006352">
    <property type="term" value="P:DNA-templated transcription initiation"/>
    <property type="evidence" value="ECO:0007669"/>
    <property type="project" value="InterPro"/>
</dbReference>
<dbReference type="GO" id="GO:0003677">
    <property type="term" value="F:DNA binding"/>
    <property type="evidence" value="ECO:0007669"/>
    <property type="project" value="InterPro"/>
</dbReference>
<dbReference type="Pfam" id="PF08281">
    <property type="entry name" value="Sigma70_r4_2"/>
    <property type="match status" value="1"/>
</dbReference>
<dbReference type="Pfam" id="PF04542">
    <property type="entry name" value="Sigma70_r2"/>
    <property type="match status" value="1"/>
</dbReference>
<dbReference type="PANTHER" id="PTHR43133">
    <property type="entry name" value="RNA POLYMERASE ECF-TYPE SIGMA FACTO"/>
    <property type="match status" value="1"/>
</dbReference>
<dbReference type="InterPro" id="IPR013325">
    <property type="entry name" value="RNA_pol_sigma_r2"/>
</dbReference>
<feature type="domain" description="RNA polymerase sigma factor 70 region 4 type 2" evidence="6">
    <location>
        <begin position="139"/>
        <end position="188"/>
    </location>
</feature>
<evidence type="ECO:0000259" key="6">
    <source>
        <dbReference type="Pfam" id="PF08281"/>
    </source>
</evidence>
<dbReference type="CDD" id="cd06171">
    <property type="entry name" value="Sigma70_r4"/>
    <property type="match status" value="1"/>
</dbReference>
<dbReference type="NCBIfam" id="TIGR02937">
    <property type="entry name" value="sigma70-ECF"/>
    <property type="match status" value="1"/>
</dbReference>
<accession>A0A2N3HWF2</accession>